<reference evidence="5 6" key="1">
    <citation type="submission" date="2018-06" db="EMBL/GenBank/DDBJ databases">
        <authorList>
            <consortium name="Pathogen Informatics"/>
            <person name="Doyle S."/>
        </authorList>
    </citation>
    <scope>NUCLEOTIDE SEQUENCE [LARGE SCALE GENOMIC DNA]</scope>
    <source>
        <strain evidence="5 6">NCTC10764</strain>
    </source>
</reference>
<keyword evidence="3" id="KW-0732">Signal</keyword>
<dbReference type="PANTHER" id="PTHR45431">
    <property type="entry name" value="RHODANESE-LIKE DOMAIN-CONTAINING PROTEIN 15, CHLOROPLASTIC"/>
    <property type="match status" value="1"/>
</dbReference>
<dbReference type="SUPFAM" id="SSF52821">
    <property type="entry name" value="Rhodanese/Cell cycle control phosphatase"/>
    <property type="match status" value="1"/>
</dbReference>
<keyword evidence="5" id="KW-0808">Transferase</keyword>
<dbReference type="InterPro" id="IPR052367">
    <property type="entry name" value="Thiosulfate_ST/Rhodanese-like"/>
</dbReference>
<evidence type="ECO:0000256" key="3">
    <source>
        <dbReference type="SAM" id="SignalP"/>
    </source>
</evidence>
<dbReference type="Gene3D" id="3.40.250.10">
    <property type="entry name" value="Rhodanese-like domain"/>
    <property type="match status" value="1"/>
</dbReference>
<dbReference type="InterPro" id="IPR014323">
    <property type="entry name" value="PspE"/>
</dbReference>
<name>A0A376J7T2_ECOLX</name>
<dbReference type="CDD" id="cd00158">
    <property type="entry name" value="RHOD"/>
    <property type="match status" value="1"/>
</dbReference>
<dbReference type="NCBIfam" id="TIGR02981">
    <property type="entry name" value="phageshock_pspE"/>
    <property type="match status" value="1"/>
</dbReference>
<dbReference type="PROSITE" id="PS50206">
    <property type="entry name" value="RHODANESE_3"/>
    <property type="match status" value="1"/>
</dbReference>
<dbReference type="AlphaFoldDB" id="A0A376J7T2"/>
<feature type="chain" id="PRO_5016672574" evidence="3">
    <location>
        <begin position="20"/>
        <end position="128"/>
    </location>
</feature>
<dbReference type="EMBL" id="UFZL01000001">
    <property type="protein sequence ID" value="STE55733.1"/>
    <property type="molecule type" value="Genomic_DNA"/>
</dbReference>
<evidence type="ECO:0000256" key="2">
    <source>
        <dbReference type="PIRSR" id="PIRSR614323-2"/>
    </source>
</evidence>
<protein>
    <submittedName>
        <fullName evidence="5">Phage shock protein E (Rhodanase-like protein)</fullName>
        <ecNumber evidence="5">2.8.1.1</ecNumber>
    </submittedName>
</protein>
<sequence>MFKKGLLALTLVFSLPVFAAEHWIDVRVPEQYQQEHVQGAINIPLKEVKERIATAVPDKNDTVKVYCNAGRQSGQAKEILSEMGYTHVENAGGPERHRNAEGQRLKESTLSGAYAPVYFFCHTLFTSP</sequence>
<dbReference type="InterPro" id="IPR001763">
    <property type="entry name" value="Rhodanese-like_dom"/>
</dbReference>
<dbReference type="Pfam" id="PF00581">
    <property type="entry name" value="Rhodanese"/>
    <property type="match status" value="1"/>
</dbReference>
<feature type="active site" description="Cysteine persulfide intermediate" evidence="1">
    <location>
        <position position="67"/>
    </location>
</feature>
<dbReference type="Proteomes" id="UP000255201">
    <property type="component" value="Unassembled WGS sequence"/>
</dbReference>
<gene>
    <name evidence="5" type="primary">pspE</name>
    <name evidence="5" type="ORF">NCTC10764_02290</name>
</gene>
<organism evidence="5 6">
    <name type="scientific">Escherichia coli</name>
    <dbReference type="NCBI Taxonomy" id="562"/>
    <lineage>
        <taxon>Bacteria</taxon>
        <taxon>Pseudomonadati</taxon>
        <taxon>Pseudomonadota</taxon>
        <taxon>Gammaproteobacteria</taxon>
        <taxon>Enterobacterales</taxon>
        <taxon>Enterobacteriaceae</taxon>
        <taxon>Escherichia</taxon>
    </lineage>
</organism>
<evidence type="ECO:0000313" key="6">
    <source>
        <dbReference type="Proteomes" id="UP000255201"/>
    </source>
</evidence>
<evidence type="ECO:0000313" key="5">
    <source>
        <dbReference type="EMBL" id="STE55733.1"/>
    </source>
</evidence>
<dbReference type="PANTHER" id="PTHR45431:SF3">
    <property type="entry name" value="RHODANESE-LIKE DOMAIN-CONTAINING PROTEIN 15, CHLOROPLASTIC"/>
    <property type="match status" value="1"/>
</dbReference>
<evidence type="ECO:0000256" key="1">
    <source>
        <dbReference type="PIRSR" id="PIRSR614323-1"/>
    </source>
</evidence>
<feature type="signal peptide" evidence="3">
    <location>
        <begin position="1"/>
        <end position="19"/>
    </location>
</feature>
<dbReference type="EC" id="2.8.1.1" evidence="5"/>
<feature type="domain" description="Rhodanese" evidence="4">
    <location>
        <begin position="24"/>
        <end position="106"/>
    </location>
</feature>
<dbReference type="GO" id="GO:0004792">
    <property type="term" value="F:thiosulfate-cyanide sulfurtransferase activity"/>
    <property type="evidence" value="ECO:0007669"/>
    <property type="project" value="UniProtKB-EC"/>
</dbReference>
<proteinExistence type="predicted"/>
<feature type="site" description="May be important for providing the necessary conformational flexibility for enzymatic catalysis" evidence="2">
    <location>
        <position position="93"/>
    </location>
</feature>
<dbReference type="InterPro" id="IPR036873">
    <property type="entry name" value="Rhodanese-like_dom_sf"/>
</dbReference>
<dbReference type="SMART" id="SM00450">
    <property type="entry name" value="RHOD"/>
    <property type="match status" value="1"/>
</dbReference>
<accession>A0A376J7T2</accession>
<evidence type="ECO:0000259" key="4">
    <source>
        <dbReference type="PROSITE" id="PS50206"/>
    </source>
</evidence>
<dbReference type="NCBIfam" id="NF007627">
    <property type="entry name" value="PRK10287.1"/>
    <property type="match status" value="1"/>
</dbReference>